<keyword evidence="3" id="KW-1185">Reference proteome</keyword>
<feature type="compositionally biased region" description="Low complexity" evidence="1">
    <location>
        <begin position="744"/>
        <end position="756"/>
    </location>
</feature>
<evidence type="ECO:0008006" key="4">
    <source>
        <dbReference type="Google" id="ProtNLM"/>
    </source>
</evidence>
<feature type="region of interest" description="Disordered" evidence="1">
    <location>
        <begin position="118"/>
        <end position="145"/>
    </location>
</feature>
<feature type="region of interest" description="Disordered" evidence="1">
    <location>
        <begin position="735"/>
        <end position="757"/>
    </location>
</feature>
<dbReference type="GO" id="GO:0005813">
    <property type="term" value="C:centrosome"/>
    <property type="evidence" value="ECO:0007669"/>
    <property type="project" value="InterPro"/>
</dbReference>
<gene>
    <name evidence="2" type="ORF">DNTS_008818</name>
</gene>
<dbReference type="Proteomes" id="UP000316079">
    <property type="component" value="Unassembled WGS sequence"/>
</dbReference>
<dbReference type="GO" id="GO:0097546">
    <property type="term" value="C:ciliary base"/>
    <property type="evidence" value="ECO:0007669"/>
    <property type="project" value="InterPro"/>
</dbReference>
<evidence type="ECO:0000313" key="3">
    <source>
        <dbReference type="Proteomes" id="UP000316079"/>
    </source>
</evidence>
<dbReference type="GO" id="GO:0031122">
    <property type="term" value="P:cytoplasmic microtubule organization"/>
    <property type="evidence" value="ECO:0007669"/>
    <property type="project" value="InterPro"/>
</dbReference>
<feature type="compositionally biased region" description="Polar residues" evidence="1">
    <location>
        <begin position="547"/>
        <end position="560"/>
    </location>
</feature>
<proteinExistence type="predicted"/>
<feature type="compositionally biased region" description="Polar residues" evidence="1">
    <location>
        <begin position="325"/>
        <end position="335"/>
    </location>
</feature>
<dbReference type="OrthoDB" id="9900339at2759"/>
<feature type="compositionally biased region" description="Basic and acidic residues" evidence="1">
    <location>
        <begin position="308"/>
        <end position="323"/>
    </location>
</feature>
<evidence type="ECO:0000313" key="2">
    <source>
        <dbReference type="EMBL" id="TRY95964.1"/>
    </source>
</evidence>
<sequence length="919" mass="101842">MEKLKMKGKFFYRSRGSVEPGPINFLWKQIEEETPPEGPGGHRKLPKSAPPAIPKKTTSCTPSPKPPGGVHHLLDLSAAEAYTKLLLEQSLSNVQNNLPQEPLIELTEKEGADVQEYLDTPDSETESLSSLDSLENEDLQTSKDHPLKNSFLQNVTCGQSFYLPLDTPKLHGSTSLASPQKPSYPIISRGFLEELLNKESELSLCPARDHESADDSRIHRNLTQERFHNFKDQAQSPEFQSTVICQKELTQQNLTTYSEPTTQGNDRNTQRSILKDKGSVVEPSKTLSLLDSTPLQFASLTKDFMSESKQQRTLEDKNNKHLSEMPSSLPNSSCKLRNDSLEDISRSTALLSVAYQTDWSTPNIQQTDLSPSHEHKPHVDKETEPKAEPRPPSKEEALSVDPKNETDVTKLAKAGMLKSSVSIQEHTVTHSSPNNVRFLKGILKNHLKSKSANVKFTYTPQHLLFTKEVAILIRDSVELARTKLGEPEQKRTVKKKLRWFDEVHEDEGEDRVFRGPNRRANLSQQTHKQLSRDHSEHVNLLTGVSKNISSKPSAGPQFSRQAWADVGPQKSHSQEPISQKRALGIGGPRIPRRAHSARVNSCSVTSRARKGTVIRPQSAREAQHVAKTQGKNLVPRPPPKLEVVECAPPDGIQKTAALQGKLESQMIHPSLRTDTVVYVPTLSHCTCPHEMGDCSPPDALEDSARFKDNGICLDRTPTDEEITLLWNGVRSALASKDGDSHNGPLSSSPQASSSLSHVTINGKSPIRRQAMEGNMVKSRVSVENYRNQCAGTIQRKPYQIPVPTQHPIKSSHAVYSQDGTQEAVDCAQNHPSCSVPQIPKAFSHCTSTLSLEEQKILQSLQRLNQRLQDVQDTAGGNPAVRGIYALDPALNQPSESVQLSMRRKGASANNHILSTQQHS</sequence>
<feature type="compositionally biased region" description="Basic and acidic residues" evidence="1">
    <location>
        <begin position="371"/>
        <end position="405"/>
    </location>
</feature>
<dbReference type="AlphaFoldDB" id="A0A553R1A9"/>
<feature type="region of interest" description="Disordered" evidence="1">
    <location>
        <begin position="308"/>
        <end position="336"/>
    </location>
</feature>
<evidence type="ECO:0000256" key="1">
    <source>
        <dbReference type="SAM" id="MobiDB-lite"/>
    </source>
</evidence>
<feature type="region of interest" description="Disordered" evidence="1">
    <location>
        <begin position="362"/>
        <end position="405"/>
    </location>
</feature>
<protein>
    <recommendedName>
        <fullName evidence="4">Centrosomal protein of 126 kDa</fullName>
    </recommendedName>
</protein>
<comment type="caution">
    <text evidence="2">The sequence shown here is derived from an EMBL/GenBank/DDBJ whole genome shotgun (WGS) entry which is preliminary data.</text>
</comment>
<name>A0A553R1A9_9TELE</name>
<dbReference type="GO" id="GO:0030496">
    <property type="term" value="C:midbody"/>
    <property type="evidence" value="ECO:0007669"/>
    <property type="project" value="TreeGrafter"/>
</dbReference>
<dbReference type="Pfam" id="PF15352">
    <property type="entry name" value="K1377"/>
    <property type="match status" value="2"/>
</dbReference>
<dbReference type="PANTHER" id="PTHR31191:SF4">
    <property type="entry name" value="CENTROSOMAL PROTEIN OF 126 KDA"/>
    <property type="match status" value="1"/>
</dbReference>
<dbReference type="InterPro" id="IPR028257">
    <property type="entry name" value="CEP126"/>
</dbReference>
<accession>A0A553R1A9</accession>
<dbReference type="GO" id="GO:1905515">
    <property type="term" value="P:non-motile cilium assembly"/>
    <property type="evidence" value="ECO:0007669"/>
    <property type="project" value="InterPro"/>
</dbReference>
<reference evidence="2 3" key="1">
    <citation type="journal article" date="2019" name="Sci. Data">
        <title>Hybrid genome assembly and annotation of Danionella translucida.</title>
        <authorList>
            <person name="Kadobianskyi M."/>
            <person name="Schulze L."/>
            <person name="Schuelke M."/>
            <person name="Judkewitz B."/>
        </authorList>
    </citation>
    <scope>NUCLEOTIDE SEQUENCE [LARGE SCALE GENOMIC DNA]</scope>
    <source>
        <strain evidence="2 3">Bolton</strain>
    </source>
</reference>
<dbReference type="EMBL" id="SRMA01025333">
    <property type="protein sequence ID" value="TRY95964.1"/>
    <property type="molecule type" value="Genomic_DNA"/>
</dbReference>
<dbReference type="PANTHER" id="PTHR31191">
    <property type="entry name" value="CENTROSOMAL PROTEIN CEP126"/>
    <property type="match status" value="1"/>
</dbReference>
<organism evidence="2 3">
    <name type="scientific">Danionella cerebrum</name>
    <dbReference type="NCBI Taxonomy" id="2873325"/>
    <lineage>
        <taxon>Eukaryota</taxon>
        <taxon>Metazoa</taxon>
        <taxon>Chordata</taxon>
        <taxon>Craniata</taxon>
        <taxon>Vertebrata</taxon>
        <taxon>Euteleostomi</taxon>
        <taxon>Actinopterygii</taxon>
        <taxon>Neopterygii</taxon>
        <taxon>Teleostei</taxon>
        <taxon>Ostariophysi</taxon>
        <taxon>Cypriniformes</taxon>
        <taxon>Danionidae</taxon>
        <taxon>Danioninae</taxon>
        <taxon>Danionella</taxon>
    </lineage>
</organism>
<feature type="region of interest" description="Disordered" evidence="1">
    <location>
        <begin position="31"/>
        <end position="70"/>
    </location>
</feature>
<dbReference type="STRING" id="623744.A0A553R1A9"/>
<feature type="region of interest" description="Disordered" evidence="1">
    <location>
        <begin position="547"/>
        <end position="638"/>
    </location>
</feature>
<dbReference type="GO" id="GO:0007052">
    <property type="term" value="P:mitotic spindle organization"/>
    <property type="evidence" value="ECO:0007669"/>
    <property type="project" value="InterPro"/>
</dbReference>